<dbReference type="SMART" id="SM00165">
    <property type="entry name" value="UBA"/>
    <property type="match status" value="1"/>
</dbReference>
<organism evidence="13 14">
    <name type="scientific">Phyllosticta citriasiana</name>
    <dbReference type="NCBI Taxonomy" id="595635"/>
    <lineage>
        <taxon>Eukaryota</taxon>
        <taxon>Fungi</taxon>
        <taxon>Dikarya</taxon>
        <taxon>Ascomycota</taxon>
        <taxon>Pezizomycotina</taxon>
        <taxon>Dothideomycetes</taxon>
        <taxon>Dothideomycetes incertae sedis</taxon>
        <taxon>Botryosphaeriales</taxon>
        <taxon>Phyllostictaceae</taxon>
        <taxon>Phyllosticta</taxon>
    </lineage>
</organism>
<dbReference type="SUPFAM" id="SSF46934">
    <property type="entry name" value="UBA-like"/>
    <property type="match status" value="1"/>
</dbReference>
<protein>
    <recommendedName>
        <fullName evidence="2">chitinase</fullName>
        <ecNumber evidence="2">3.2.1.14</ecNumber>
    </recommendedName>
</protein>
<keyword evidence="5" id="KW-0119">Carbohydrate metabolism</keyword>
<dbReference type="InterPro" id="IPR050542">
    <property type="entry name" value="Glycosyl_Hydrlase18_Chitinase"/>
</dbReference>
<dbReference type="EC" id="3.2.1.14" evidence="2"/>
<evidence type="ECO:0000256" key="8">
    <source>
        <dbReference type="RuleBase" id="RU000489"/>
    </source>
</evidence>
<dbReference type="PROSITE" id="PS50030">
    <property type="entry name" value="UBA"/>
    <property type="match status" value="1"/>
</dbReference>
<evidence type="ECO:0000256" key="3">
    <source>
        <dbReference type="ARBA" id="ARBA00022801"/>
    </source>
</evidence>
<evidence type="ECO:0000256" key="7">
    <source>
        <dbReference type="ARBA" id="ARBA00023326"/>
    </source>
</evidence>
<feature type="region of interest" description="Disordered" evidence="10">
    <location>
        <begin position="1"/>
        <end position="22"/>
    </location>
</feature>
<dbReference type="InterPro" id="IPR015940">
    <property type="entry name" value="UBA"/>
</dbReference>
<evidence type="ECO:0000256" key="2">
    <source>
        <dbReference type="ARBA" id="ARBA00012729"/>
    </source>
</evidence>
<dbReference type="Pfam" id="PF00627">
    <property type="entry name" value="UBA"/>
    <property type="match status" value="1"/>
</dbReference>
<keyword evidence="3 8" id="KW-0378">Hydrolase</keyword>
<comment type="caution">
    <text evidence="13">The sequence shown here is derived from an EMBL/GenBank/DDBJ whole genome shotgun (WGS) entry which is preliminary data.</text>
</comment>
<dbReference type="EMBL" id="JBBPHU010000005">
    <property type="protein sequence ID" value="KAK7517894.1"/>
    <property type="molecule type" value="Genomic_DNA"/>
</dbReference>
<gene>
    <name evidence="13" type="ORF">IWZ03DRAFT_414717</name>
</gene>
<sequence>MSSPKLQETQHPPQTSSTADGHIPRVILYAQTHHTPSGEPISLLPLLTNDTGVTHVIVAALHLNEGPGNITLNDDPPSANKFNQLWDEVRQLKAAGVKVMGMLGGAAKGSYWRLQGNEEQFEAYYAPLRDLIRRHSLDGLDLDVEEEISLLTITRLLSRLRSDFGPSFITTLAPVATAMIPDLRQPPILYTPTESAPLQIPHSHAHMSGFNHFALEAGHGHLVSWYHVQFYNGWGDASNAHFYNAMVSSGWPASKIVVGVLTNHRNGGSGWVDVGRLSGVVTALRSRGLRFGGVMGWEYFNAGSNEGEEGRDLACSSRPWEWVKVMGTAARGAIPHVGQGVMGSAAPPGALPPNQVPWPSADVDKLCELGFGRSNAVAALNATNGDVETAAVLLLEQ</sequence>
<evidence type="ECO:0000256" key="10">
    <source>
        <dbReference type="SAM" id="MobiDB-lite"/>
    </source>
</evidence>
<dbReference type="SUPFAM" id="SSF51445">
    <property type="entry name" value="(Trans)glycosidases"/>
    <property type="match status" value="1"/>
</dbReference>
<evidence type="ECO:0000259" key="11">
    <source>
        <dbReference type="PROSITE" id="PS50030"/>
    </source>
</evidence>
<evidence type="ECO:0000256" key="9">
    <source>
        <dbReference type="RuleBase" id="RU004453"/>
    </source>
</evidence>
<evidence type="ECO:0000313" key="14">
    <source>
        <dbReference type="Proteomes" id="UP001363622"/>
    </source>
</evidence>
<comment type="similarity">
    <text evidence="9">Belongs to the glycosyl hydrolase 18 family.</text>
</comment>
<keyword evidence="6 8" id="KW-0326">Glycosidase</keyword>
<dbReference type="Proteomes" id="UP001363622">
    <property type="component" value="Unassembled WGS sequence"/>
</dbReference>
<evidence type="ECO:0000256" key="4">
    <source>
        <dbReference type="ARBA" id="ARBA00023024"/>
    </source>
</evidence>
<comment type="catalytic activity">
    <reaction evidence="1">
        <text>Random endo-hydrolysis of N-acetyl-beta-D-glucosaminide (1-&gt;4)-beta-linkages in chitin and chitodextrins.</text>
        <dbReference type="EC" id="3.2.1.14"/>
    </reaction>
</comment>
<keyword evidence="14" id="KW-1185">Reference proteome</keyword>
<dbReference type="InterPro" id="IPR017853">
    <property type="entry name" value="GH"/>
</dbReference>
<feature type="domain" description="GH18" evidence="12">
    <location>
        <begin position="24"/>
        <end position="333"/>
    </location>
</feature>
<dbReference type="Pfam" id="PF00704">
    <property type="entry name" value="Glyco_hydro_18"/>
    <property type="match status" value="1"/>
</dbReference>
<dbReference type="Gene3D" id="1.10.8.10">
    <property type="entry name" value="DNA helicase RuvA subunit, C-terminal domain"/>
    <property type="match status" value="1"/>
</dbReference>
<reference evidence="13 14" key="1">
    <citation type="submission" date="2024-04" db="EMBL/GenBank/DDBJ databases">
        <title>Phyllosticta paracitricarpa is synonymous to the EU quarantine fungus P. citricarpa based on phylogenomic analyses.</title>
        <authorList>
            <consortium name="Lawrence Berkeley National Laboratory"/>
            <person name="Van Ingen-Buijs V.A."/>
            <person name="Van Westerhoven A.C."/>
            <person name="Haridas S."/>
            <person name="Skiadas P."/>
            <person name="Martin F."/>
            <person name="Groenewald J.Z."/>
            <person name="Crous P.W."/>
            <person name="Seidl M.F."/>
        </authorList>
    </citation>
    <scope>NUCLEOTIDE SEQUENCE [LARGE SCALE GENOMIC DNA]</scope>
    <source>
        <strain evidence="13 14">CBS 123371</strain>
    </source>
</reference>
<dbReference type="Gene3D" id="3.20.20.80">
    <property type="entry name" value="Glycosidases"/>
    <property type="match status" value="1"/>
</dbReference>
<dbReference type="InterPro" id="IPR001579">
    <property type="entry name" value="Glyco_hydro_18_chit_AS"/>
</dbReference>
<evidence type="ECO:0000313" key="13">
    <source>
        <dbReference type="EMBL" id="KAK7517894.1"/>
    </source>
</evidence>
<dbReference type="InterPro" id="IPR001223">
    <property type="entry name" value="Glyco_hydro18_cat"/>
</dbReference>
<name>A0ABR1KPJ3_9PEZI</name>
<dbReference type="PROSITE" id="PS51910">
    <property type="entry name" value="GH18_2"/>
    <property type="match status" value="1"/>
</dbReference>
<dbReference type="PANTHER" id="PTHR45708">
    <property type="entry name" value="ENDOCHITINASE"/>
    <property type="match status" value="1"/>
</dbReference>
<evidence type="ECO:0000256" key="6">
    <source>
        <dbReference type="ARBA" id="ARBA00023295"/>
    </source>
</evidence>
<dbReference type="GO" id="GO:0016787">
    <property type="term" value="F:hydrolase activity"/>
    <property type="evidence" value="ECO:0007669"/>
    <property type="project" value="UniProtKB-KW"/>
</dbReference>
<feature type="domain" description="UBA" evidence="11">
    <location>
        <begin position="357"/>
        <end position="397"/>
    </location>
</feature>
<proteinExistence type="inferred from homology"/>
<evidence type="ECO:0000259" key="12">
    <source>
        <dbReference type="PROSITE" id="PS51910"/>
    </source>
</evidence>
<feature type="compositionally biased region" description="Polar residues" evidence="10">
    <location>
        <begin position="1"/>
        <end position="19"/>
    </location>
</feature>
<dbReference type="PROSITE" id="PS01095">
    <property type="entry name" value="GH18_1"/>
    <property type="match status" value="1"/>
</dbReference>
<evidence type="ECO:0000256" key="1">
    <source>
        <dbReference type="ARBA" id="ARBA00000822"/>
    </source>
</evidence>
<keyword evidence="4" id="KW-0146">Chitin degradation</keyword>
<dbReference type="PANTHER" id="PTHR45708:SF60">
    <property type="entry name" value="III CHITINASE, PUTATIVE (AFU_ORTHOLOGUE AFUA_5G03850)-RELATED"/>
    <property type="match status" value="1"/>
</dbReference>
<dbReference type="InterPro" id="IPR009060">
    <property type="entry name" value="UBA-like_sf"/>
</dbReference>
<keyword evidence="7" id="KW-0624">Polysaccharide degradation</keyword>
<accession>A0ABR1KPJ3</accession>
<evidence type="ECO:0000256" key="5">
    <source>
        <dbReference type="ARBA" id="ARBA00023277"/>
    </source>
</evidence>